<dbReference type="AlphaFoldDB" id="A0A4S8QWV0"/>
<accession>A0A4S8QWV0</accession>
<evidence type="ECO:0000313" key="3">
    <source>
        <dbReference type="Proteomes" id="UP000308671"/>
    </source>
</evidence>
<keyword evidence="1" id="KW-0175">Coiled coil</keyword>
<gene>
    <name evidence="2" type="ORF">BGAL_0269g00010</name>
</gene>
<evidence type="ECO:0000313" key="2">
    <source>
        <dbReference type="EMBL" id="THV48075.1"/>
    </source>
</evidence>
<proteinExistence type="predicted"/>
<organism evidence="2 3">
    <name type="scientific">Botrytis galanthina</name>
    <dbReference type="NCBI Taxonomy" id="278940"/>
    <lineage>
        <taxon>Eukaryota</taxon>
        <taxon>Fungi</taxon>
        <taxon>Dikarya</taxon>
        <taxon>Ascomycota</taxon>
        <taxon>Pezizomycotina</taxon>
        <taxon>Leotiomycetes</taxon>
        <taxon>Helotiales</taxon>
        <taxon>Sclerotiniaceae</taxon>
        <taxon>Botrytis</taxon>
    </lineage>
</organism>
<comment type="caution">
    <text evidence="2">The sequence shown here is derived from an EMBL/GenBank/DDBJ whole genome shotgun (WGS) entry which is preliminary data.</text>
</comment>
<keyword evidence="3" id="KW-1185">Reference proteome</keyword>
<dbReference type="Proteomes" id="UP000308671">
    <property type="component" value="Unassembled WGS sequence"/>
</dbReference>
<protein>
    <submittedName>
        <fullName evidence="2">Uncharacterized protein</fullName>
    </submittedName>
</protein>
<dbReference type="OrthoDB" id="3501087at2759"/>
<evidence type="ECO:0000256" key="1">
    <source>
        <dbReference type="SAM" id="Coils"/>
    </source>
</evidence>
<sequence>MGCKNNRGRVEAPRAATVYSENKALAEKQRVENLKLEKEKAEQLIQAIHQHDSMAIEQVGDTKQLIIDLDFVNTRYITDMSSLLKALPMYATFIFDIEIRLYAPARHQSRAIYKNRIANLKKMVEVLNTFNIKNLKVIIGLNGDDFYQMKLAAFIHGLDFQRWIMTSYMFDQQGETVAKAKVTRGSSYGRRLRGVYKAEFEAQ</sequence>
<name>A0A4S8QWV0_9HELO</name>
<feature type="coiled-coil region" evidence="1">
    <location>
        <begin position="24"/>
        <end position="51"/>
    </location>
</feature>
<reference evidence="2 3" key="1">
    <citation type="submission" date="2017-12" db="EMBL/GenBank/DDBJ databases">
        <title>Comparative genomics of Botrytis spp.</title>
        <authorList>
            <person name="Valero-Jimenez C.A."/>
            <person name="Tapia P."/>
            <person name="Veloso J."/>
            <person name="Silva-Moreno E."/>
            <person name="Staats M."/>
            <person name="Valdes J.H."/>
            <person name="Van Kan J.A.L."/>
        </authorList>
    </citation>
    <scope>NUCLEOTIDE SEQUENCE [LARGE SCALE GENOMIC DNA]</scope>
    <source>
        <strain evidence="2 3">MUCL435</strain>
    </source>
</reference>
<dbReference type="EMBL" id="PQXL01000269">
    <property type="protein sequence ID" value="THV48075.1"/>
    <property type="molecule type" value="Genomic_DNA"/>
</dbReference>